<evidence type="ECO:0000313" key="1">
    <source>
        <dbReference type="EMBL" id="MEQ2222320.1"/>
    </source>
</evidence>
<organism evidence="1 2">
    <name type="scientific">Ilyodon furcidens</name>
    <name type="common">goldbreast splitfin</name>
    <dbReference type="NCBI Taxonomy" id="33524"/>
    <lineage>
        <taxon>Eukaryota</taxon>
        <taxon>Metazoa</taxon>
        <taxon>Chordata</taxon>
        <taxon>Craniata</taxon>
        <taxon>Vertebrata</taxon>
        <taxon>Euteleostomi</taxon>
        <taxon>Actinopterygii</taxon>
        <taxon>Neopterygii</taxon>
        <taxon>Teleostei</taxon>
        <taxon>Neoteleostei</taxon>
        <taxon>Acanthomorphata</taxon>
        <taxon>Ovalentaria</taxon>
        <taxon>Atherinomorphae</taxon>
        <taxon>Cyprinodontiformes</taxon>
        <taxon>Goodeidae</taxon>
        <taxon>Ilyodon</taxon>
    </lineage>
</organism>
<protein>
    <submittedName>
        <fullName evidence="1">Uncharacterized protein</fullName>
    </submittedName>
</protein>
<dbReference type="EMBL" id="JAHRIQ010003013">
    <property type="protein sequence ID" value="MEQ2222320.1"/>
    <property type="molecule type" value="Genomic_DNA"/>
</dbReference>
<reference evidence="1 2" key="1">
    <citation type="submission" date="2021-06" db="EMBL/GenBank/DDBJ databases">
        <authorList>
            <person name="Palmer J.M."/>
        </authorList>
    </citation>
    <scope>NUCLEOTIDE SEQUENCE [LARGE SCALE GENOMIC DNA]</scope>
    <source>
        <strain evidence="2">if_2019</strain>
        <tissue evidence="1">Muscle</tissue>
    </source>
</reference>
<name>A0ABV0SQ21_9TELE</name>
<sequence length="112" mass="12214">MGKLKGISMQSKCLSKVLFLQRRTAENSQYALQCPTQTEIKGLVYSAATLFFSRLLLCCMLNNANGPKLVSPLLSGLFSSHLPGKNAGDFHILTAVRGFLSETSLTERDCVS</sequence>
<keyword evidence="2" id="KW-1185">Reference proteome</keyword>
<evidence type="ECO:0000313" key="2">
    <source>
        <dbReference type="Proteomes" id="UP001482620"/>
    </source>
</evidence>
<feature type="non-terminal residue" evidence="1">
    <location>
        <position position="112"/>
    </location>
</feature>
<gene>
    <name evidence="1" type="ORF">ILYODFUR_024989</name>
</gene>
<proteinExistence type="predicted"/>
<accession>A0ABV0SQ21</accession>
<dbReference type="Proteomes" id="UP001482620">
    <property type="component" value="Unassembled WGS sequence"/>
</dbReference>
<comment type="caution">
    <text evidence="1">The sequence shown here is derived from an EMBL/GenBank/DDBJ whole genome shotgun (WGS) entry which is preliminary data.</text>
</comment>